<feature type="compositionally biased region" description="Basic and acidic residues" evidence="7">
    <location>
        <begin position="99"/>
        <end position="115"/>
    </location>
</feature>
<evidence type="ECO:0000256" key="3">
    <source>
        <dbReference type="ARBA" id="ARBA00022771"/>
    </source>
</evidence>
<sequence>MEAARFLSPVVTFETAFRSVMEALVLENAIISERLLIGIAYLHAFISGTCWVVDSFPFKSLRKEKKAEGESVDDNRINDDAGRNHPDANGENGGTFGGEWHDTDGGDDNGTHEDGASDQDGEDDDESYEDDTSDEDGEEDNGENDGDDSYGEDEDYDDKEVDEESEDDDEENGTVSDAEDEMDDDPLLSHAREVFAPDSFSWFSHEYEKSRPIYPEAYGETGLEFKYTIEKMGCYQNHSHKVHSEPFYGVVTCCCNHFAVTGMLCSHALVVLECFHIKQIPDKYIPKWRLKSWHQSSTEEQFSKRRQLRPSLDDCLSGELGRRTNASEEAGTSPYWHQTEANKMCSKGNHFGLPILRHAKEIFTSGVYSLFRDEYRKSEYLITTVEFGGVDRRGLVYEFQVHRHRRVDIQKQYMVPKLLKVPNLASQQSIHGPKYRRMLELACYRIMSTESTTLLTTAFFGPKKDSIAQCALAVLTIENELRDLPPVEANKGNQASRGIFNFRGKCKFWDDQLIKNFSCKESETLRGNLFRCLKW</sequence>
<dbReference type="PROSITE" id="PS50966">
    <property type="entry name" value="ZF_SWIM"/>
    <property type="match status" value="1"/>
</dbReference>
<dbReference type="InterPro" id="IPR007527">
    <property type="entry name" value="Znf_SWIM"/>
</dbReference>
<dbReference type="PANTHER" id="PTHR31669:SF251">
    <property type="entry name" value="PROTEIN FAR1-RELATED SEQUENCE"/>
    <property type="match status" value="1"/>
</dbReference>
<accession>A0AAV1CPS8</accession>
<gene>
    <name evidence="9" type="ORF">OLC1_LOCUS8028</name>
</gene>
<evidence type="ECO:0000256" key="4">
    <source>
        <dbReference type="ARBA" id="ARBA00022833"/>
    </source>
</evidence>
<dbReference type="GO" id="GO:0008270">
    <property type="term" value="F:zinc ion binding"/>
    <property type="evidence" value="ECO:0007669"/>
    <property type="project" value="UniProtKB-UniRule"/>
</dbReference>
<comment type="function">
    <text evidence="6">Putative transcription activator involved in regulating light control of development.</text>
</comment>
<proteinExistence type="inferred from homology"/>
<dbReference type="Proteomes" id="UP001161247">
    <property type="component" value="Chromosome 3"/>
</dbReference>
<evidence type="ECO:0000256" key="5">
    <source>
        <dbReference type="PROSITE-ProRule" id="PRU00325"/>
    </source>
</evidence>
<reference evidence="9" key="1">
    <citation type="submission" date="2023-03" db="EMBL/GenBank/DDBJ databases">
        <authorList>
            <person name="Julca I."/>
        </authorList>
    </citation>
    <scope>NUCLEOTIDE SEQUENCE</scope>
</reference>
<dbReference type="GO" id="GO:0006355">
    <property type="term" value="P:regulation of DNA-templated transcription"/>
    <property type="evidence" value="ECO:0007669"/>
    <property type="project" value="UniProtKB-UniRule"/>
</dbReference>
<dbReference type="GO" id="GO:0005634">
    <property type="term" value="C:nucleus"/>
    <property type="evidence" value="ECO:0007669"/>
    <property type="project" value="UniProtKB-SubCell"/>
</dbReference>
<keyword evidence="6" id="KW-0539">Nucleus</keyword>
<evidence type="ECO:0000256" key="6">
    <source>
        <dbReference type="RuleBase" id="RU367018"/>
    </source>
</evidence>
<evidence type="ECO:0000256" key="1">
    <source>
        <dbReference type="ARBA" id="ARBA00005889"/>
    </source>
</evidence>
<protein>
    <recommendedName>
        <fullName evidence="6">Protein FAR1-RELATED SEQUENCE</fullName>
    </recommendedName>
</protein>
<evidence type="ECO:0000313" key="9">
    <source>
        <dbReference type="EMBL" id="CAI9097586.1"/>
    </source>
</evidence>
<dbReference type="AlphaFoldDB" id="A0AAV1CPS8"/>
<feature type="compositionally biased region" description="Acidic residues" evidence="7">
    <location>
        <begin position="116"/>
        <end position="183"/>
    </location>
</feature>
<dbReference type="SMART" id="SM00575">
    <property type="entry name" value="ZnF_PMZ"/>
    <property type="match status" value="1"/>
</dbReference>
<dbReference type="InterPro" id="IPR006564">
    <property type="entry name" value="Znf_PMZ"/>
</dbReference>
<feature type="region of interest" description="Disordered" evidence="7">
    <location>
        <begin position="63"/>
        <end position="183"/>
    </location>
</feature>
<evidence type="ECO:0000256" key="7">
    <source>
        <dbReference type="SAM" id="MobiDB-lite"/>
    </source>
</evidence>
<keyword evidence="2 6" id="KW-0479">Metal-binding</keyword>
<name>A0AAV1CPS8_OLDCO</name>
<keyword evidence="10" id="KW-1185">Reference proteome</keyword>
<feature type="domain" description="SWIM-type" evidence="8">
    <location>
        <begin position="238"/>
        <end position="276"/>
    </location>
</feature>
<evidence type="ECO:0000256" key="2">
    <source>
        <dbReference type="ARBA" id="ARBA00022723"/>
    </source>
</evidence>
<organism evidence="9 10">
    <name type="scientific">Oldenlandia corymbosa var. corymbosa</name>
    <dbReference type="NCBI Taxonomy" id="529605"/>
    <lineage>
        <taxon>Eukaryota</taxon>
        <taxon>Viridiplantae</taxon>
        <taxon>Streptophyta</taxon>
        <taxon>Embryophyta</taxon>
        <taxon>Tracheophyta</taxon>
        <taxon>Spermatophyta</taxon>
        <taxon>Magnoliopsida</taxon>
        <taxon>eudicotyledons</taxon>
        <taxon>Gunneridae</taxon>
        <taxon>Pentapetalae</taxon>
        <taxon>asterids</taxon>
        <taxon>lamiids</taxon>
        <taxon>Gentianales</taxon>
        <taxon>Rubiaceae</taxon>
        <taxon>Rubioideae</taxon>
        <taxon>Spermacoceae</taxon>
        <taxon>Hedyotis-Oldenlandia complex</taxon>
        <taxon>Oldenlandia</taxon>
    </lineage>
</organism>
<evidence type="ECO:0000259" key="8">
    <source>
        <dbReference type="PROSITE" id="PS50966"/>
    </source>
</evidence>
<keyword evidence="3 5" id="KW-0863">Zinc-finger</keyword>
<dbReference type="InterPro" id="IPR031052">
    <property type="entry name" value="FHY3/FAR1"/>
</dbReference>
<comment type="similarity">
    <text evidence="1 6">Belongs to the FHY3/FAR1 family.</text>
</comment>
<evidence type="ECO:0000313" key="10">
    <source>
        <dbReference type="Proteomes" id="UP001161247"/>
    </source>
</evidence>
<dbReference type="PANTHER" id="PTHR31669">
    <property type="entry name" value="PROTEIN FAR1-RELATED SEQUENCE 10-RELATED"/>
    <property type="match status" value="1"/>
</dbReference>
<dbReference type="EMBL" id="OX459120">
    <property type="protein sequence ID" value="CAI9097586.1"/>
    <property type="molecule type" value="Genomic_DNA"/>
</dbReference>
<feature type="compositionally biased region" description="Basic and acidic residues" evidence="7">
    <location>
        <begin position="65"/>
        <end position="88"/>
    </location>
</feature>
<keyword evidence="4 6" id="KW-0862">Zinc</keyword>
<comment type="subcellular location">
    <subcellularLocation>
        <location evidence="6">Nucleus</location>
    </subcellularLocation>
</comment>